<dbReference type="PANTHER" id="PTHR40465:SF1">
    <property type="entry name" value="DUF6534 DOMAIN-CONTAINING PROTEIN"/>
    <property type="match status" value="1"/>
</dbReference>
<feature type="transmembrane region" description="Helical" evidence="1">
    <location>
        <begin position="48"/>
        <end position="71"/>
    </location>
</feature>
<proteinExistence type="predicted"/>
<dbReference type="Proteomes" id="UP000001861">
    <property type="component" value="Unassembled WGS sequence"/>
</dbReference>
<feature type="transmembrane region" description="Helical" evidence="1">
    <location>
        <begin position="204"/>
        <end position="226"/>
    </location>
</feature>
<dbReference type="RefSeq" id="XP_001835375.2">
    <property type="nucleotide sequence ID" value="XM_001835323.2"/>
</dbReference>
<dbReference type="InterPro" id="IPR045339">
    <property type="entry name" value="DUF6534"/>
</dbReference>
<gene>
    <name evidence="3" type="ORF">CC1G_05337</name>
</gene>
<dbReference type="OMA" id="ARRIWIM"/>
<dbReference type="HOGENOM" id="CLU_046025_0_1_1"/>
<keyword evidence="1" id="KW-0472">Membrane</keyword>
<dbReference type="KEGG" id="cci:CC1G_05337"/>
<keyword evidence="1" id="KW-1133">Transmembrane helix</keyword>
<dbReference type="EMBL" id="AACS02000008">
    <property type="protein sequence ID" value="EAU86343.2"/>
    <property type="molecule type" value="Genomic_DNA"/>
</dbReference>
<comment type="caution">
    <text evidence="3">The sequence shown here is derived from an EMBL/GenBank/DDBJ whole genome shotgun (WGS) entry which is preliminary data.</text>
</comment>
<dbReference type="STRING" id="240176.A8NPQ5"/>
<evidence type="ECO:0000313" key="4">
    <source>
        <dbReference type="Proteomes" id="UP000001861"/>
    </source>
</evidence>
<organism evidence="3 4">
    <name type="scientific">Coprinopsis cinerea (strain Okayama-7 / 130 / ATCC MYA-4618 / FGSC 9003)</name>
    <name type="common">Inky cap fungus</name>
    <name type="synonym">Hormographiella aspergillata</name>
    <dbReference type="NCBI Taxonomy" id="240176"/>
    <lineage>
        <taxon>Eukaryota</taxon>
        <taxon>Fungi</taxon>
        <taxon>Dikarya</taxon>
        <taxon>Basidiomycota</taxon>
        <taxon>Agaricomycotina</taxon>
        <taxon>Agaricomycetes</taxon>
        <taxon>Agaricomycetidae</taxon>
        <taxon>Agaricales</taxon>
        <taxon>Agaricineae</taxon>
        <taxon>Psathyrellaceae</taxon>
        <taxon>Coprinopsis</taxon>
    </lineage>
</organism>
<keyword evidence="1" id="KW-0812">Transmembrane</keyword>
<dbReference type="PANTHER" id="PTHR40465">
    <property type="entry name" value="CHROMOSOME 1, WHOLE GENOME SHOTGUN SEQUENCE"/>
    <property type="match status" value="1"/>
</dbReference>
<feature type="transmembrane region" description="Helical" evidence="1">
    <location>
        <begin position="160"/>
        <end position="183"/>
    </location>
</feature>
<dbReference type="InParanoid" id="A8NPQ5"/>
<feature type="transmembrane region" description="Helical" evidence="1">
    <location>
        <begin position="15"/>
        <end position="36"/>
    </location>
</feature>
<name>A8NPQ5_COPC7</name>
<dbReference type="eggNOG" id="ENOG502SQQU">
    <property type="taxonomic scope" value="Eukaryota"/>
</dbReference>
<sequence>MSTASDDFEFSDKTIGALQIDTLFSAFLFGVVTLQLVKYYQNFKEDKLYLKILASAIWVLELAHTFCIAAEVYKATITNYGKPENLFPFKFIGASTATGGALTFVAHTFFSFRVWRLLPRRWNMIGAVCLIVATIRFVASVILAVKAIEAKIVQEYRSQWGWLIMTVLVVGAMIDIAIAGSMLHWLHRQREKVFKRTVDLIDRIVQYTVCTALLPSVTAIIMVIAFNADTGAMIWLAIYASLAKFYSNSILASLNSRKTLRSTFSQPPSSLEPSSGVSRATPRGQMVIAVEMNSVAQDGAELPGDTSGT</sequence>
<reference evidence="3 4" key="1">
    <citation type="journal article" date="2010" name="Proc. Natl. Acad. Sci. U.S.A.">
        <title>Insights into evolution of multicellular fungi from the assembled chromosomes of the mushroom Coprinopsis cinerea (Coprinus cinereus).</title>
        <authorList>
            <person name="Stajich J.E."/>
            <person name="Wilke S.K."/>
            <person name="Ahren D."/>
            <person name="Au C.H."/>
            <person name="Birren B.W."/>
            <person name="Borodovsky M."/>
            <person name="Burns C."/>
            <person name="Canback B."/>
            <person name="Casselton L.A."/>
            <person name="Cheng C.K."/>
            <person name="Deng J."/>
            <person name="Dietrich F.S."/>
            <person name="Fargo D.C."/>
            <person name="Farman M.L."/>
            <person name="Gathman A.C."/>
            <person name="Goldberg J."/>
            <person name="Guigo R."/>
            <person name="Hoegger P.J."/>
            <person name="Hooker J.B."/>
            <person name="Huggins A."/>
            <person name="James T.Y."/>
            <person name="Kamada T."/>
            <person name="Kilaru S."/>
            <person name="Kodira C."/>
            <person name="Kues U."/>
            <person name="Kupfer D."/>
            <person name="Kwan H.S."/>
            <person name="Lomsadze A."/>
            <person name="Li W."/>
            <person name="Lilly W.W."/>
            <person name="Ma L.J."/>
            <person name="Mackey A.J."/>
            <person name="Manning G."/>
            <person name="Martin F."/>
            <person name="Muraguchi H."/>
            <person name="Natvig D.O."/>
            <person name="Palmerini H."/>
            <person name="Ramesh M.A."/>
            <person name="Rehmeyer C.J."/>
            <person name="Roe B.A."/>
            <person name="Shenoy N."/>
            <person name="Stanke M."/>
            <person name="Ter-Hovhannisyan V."/>
            <person name="Tunlid A."/>
            <person name="Velagapudi R."/>
            <person name="Vision T.J."/>
            <person name="Zeng Q."/>
            <person name="Zolan M.E."/>
            <person name="Pukkila P.J."/>
        </authorList>
    </citation>
    <scope>NUCLEOTIDE SEQUENCE [LARGE SCALE GENOMIC DNA]</scope>
    <source>
        <strain evidence="4">Okayama-7 / 130 / ATCC MYA-4618 / FGSC 9003</strain>
    </source>
</reference>
<protein>
    <recommendedName>
        <fullName evidence="2">DUF6534 domain-containing protein</fullName>
    </recommendedName>
</protein>
<dbReference type="GeneID" id="6011907"/>
<dbReference type="VEuPathDB" id="FungiDB:CC1G_05337"/>
<dbReference type="OrthoDB" id="2535105at2759"/>
<feature type="transmembrane region" description="Helical" evidence="1">
    <location>
        <begin position="232"/>
        <end position="254"/>
    </location>
</feature>
<evidence type="ECO:0000256" key="1">
    <source>
        <dbReference type="SAM" id="Phobius"/>
    </source>
</evidence>
<accession>A8NPQ5</accession>
<dbReference type="Pfam" id="PF20152">
    <property type="entry name" value="DUF6534"/>
    <property type="match status" value="1"/>
</dbReference>
<feature type="domain" description="DUF6534" evidence="2">
    <location>
        <begin position="172"/>
        <end position="258"/>
    </location>
</feature>
<feature type="transmembrane region" description="Helical" evidence="1">
    <location>
        <begin position="91"/>
        <end position="112"/>
    </location>
</feature>
<evidence type="ECO:0000313" key="3">
    <source>
        <dbReference type="EMBL" id="EAU86343.2"/>
    </source>
</evidence>
<dbReference type="AlphaFoldDB" id="A8NPQ5"/>
<evidence type="ECO:0000259" key="2">
    <source>
        <dbReference type="Pfam" id="PF20152"/>
    </source>
</evidence>
<feature type="transmembrane region" description="Helical" evidence="1">
    <location>
        <begin position="124"/>
        <end position="148"/>
    </location>
</feature>
<keyword evidence="4" id="KW-1185">Reference proteome</keyword>